<accession>A0A6V8LFN4</accession>
<dbReference type="Pfam" id="PF11716">
    <property type="entry name" value="MDMPI_N"/>
    <property type="match status" value="1"/>
</dbReference>
<evidence type="ECO:0000259" key="1">
    <source>
        <dbReference type="Pfam" id="PF07398"/>
    </source>
</evidence>
<evidence type="ECO:0000259" key="2">
    <source>
        <dbReference type="Pfam" id="PF11716"/>
    </source>
</evidence>
<keyword evidence="3" id="KW-0413">Isomerase</keyword>
<dbReference type="InterPro" id="IPR034660">
    <property type="entry name" value="DinB/YfiT-like"/>
</dbReference>
<protein>
    <submittedName>
        <fullName evidence="3">Maleylpyruvate isomerase</fullName>
    </submittedName>
</protein>
<dbReference type="Pfam" id="PF07398">
    <property type="entry name" value="MDMPI_C"/>
    <property type="match status" value="1"/>
</dbReference>
<dbReference type="InterPro" id="IPR036527">
    <property type="entry name" value="SCP2_sterol-bd_dom_sf"/>
</dbReference>
<organism evidence="3 4">
    <name type="scientific">Phytohabitans rumicis</name>
    <dbReference type="NCBI Taxonomy" id="1076125"/>
    <lineage>
        <taxon>Bacteria</taxon>
        <taxon>Bacillati</taxon>
        <taxon>Actinomycetota</taxon>
        <taxon>Actinomycetes</taxon>
        <taxon>Micromonosporales</taxon>
        <taxon>Micromonosporaceae</taxon>
    </lineage>
</organism>
<dbReference type="GO" id="GO:0046872">
    <property type="term" value="F:metal ion binding"/>
    <property type="evidence" value="ECO:0007669"/>
    <property type="project" value="InterPro"/>
</dbReference>
<evidence type="ECO:0000313" key="4">
    <source>
        <dbReference type="Proteomes" id="UP000482960"/>
    </source>
</evidence>
<dbReference type="InterPro" id="IPR017517">
    <property type="entry name" value="Maleyloyr_isom"/>
</dbReference>
<reference evidence="3 4" key="2">
    <citation type="submission" date="2020-03" db="EMBL/GenBank/DDBJ databases">
        <authorList>
            <person name="Ichikawa N."/>
            <person name="Kimura A."/>
            <person name="Kitahashi Y."/>
            <person name="Uohara A."/>
        </authorList>
    </citation>
    <scope>NUCLEOTIDE SEQUENCE [LARGE SCALE GENOMIC DNA]</scope>
    <source>
        <strain evidence="3 4">NBRC 108638</strain>
    </source>
</reference>
<dbReference type="Gene3D" id="3.30.1050.20">
    <property type="match status" value="1"/>
</dbReference>
<name>A0A6V8LFN4_9ACTN</name>
<dbReference type="SUPFAM" id="SSF109854">
    <property type="entry name" value="DinB/YfiT-like putative metalloenzymes"/>
    <property type="match status" value="1"/>
</dbReference>
<gene>
    <name evidence="3" type="ORF">Prum_065090</name>
</gene>
<sequence>MLLPELDRATDRVLRSAAALDDAAVAGPSLLPGWTRGHVLTHIARNADAYVNLLRWARTGERTPAYASAEARNADIEAGAARPSAAQLDDLRTAVARFASAAAELPAPAWAVSVEKSGGRKATAAKLVWDRLREVEVHHVDLDAGYTPADWPEAFSQHLLREVVNDLDSPDLVLRPDGLGHDLVIGSASAAPVVTGPAHAIAAWLAGRSPGKDLRVTPDGPLPTLPAWM</sequence>
<dbReference type="Gene3D" id="1.20.120.450">
    <property type="entry name" value="dinb family like domain"/>
    <property type="match status" value="1"/>
</dbReference>
<dbReference type="AlphaFoldDB" id="A0A6V8LFN4"/>
<dbReference type="Proteomes" id="UP000482960">
    <property type="component" value="Unassembled WGS sequence"/>
</dbReference>
<dbReference type="EMBL" id="BLPG01000001">
    <property type="protein sequence ID" value="GFJ92867.1"/>
    <property type="molecule type" value="Genomic_DNA"/>
</dbReference>
<feature type="domain" description="MDMPI C-terminal" evidence="1">
    <location>
        <begin position="150"/>
        <end position="226"/>
    </location>
</feature>
<keyword evidence="3" id="KW-0670">Pyruvate</keyword>
<dbReference type="InterPro" id="IPR010872">
    <property type="entry name" value="MDMPI_C-term_domain"/>
</dbReference>
<dbReference type="GO" id="GO:0016853">
    <property type="term" value="F:isomerase activity"/>
    <property type="evidence" value="ECO:0007669"/>
    <property type="project" value="UniProtKB-KW"/>
</dbReference>
<dbReference type="NCBIfam" id="TIGR03083">
    <property type="entry name" value="maleylpyruvate isomerase family mycothiol-dependent enzyme"/>
    <property type="match status" value="1"/>
</dbReference>
<dbReference type="InterPro" id="IPR024344">
    <property type="entry name" value="MDMPI_metal-binding"/>
</dbReference>
<proteinExistence type="predicted"/>
<comment type="caution">
    <text evidence="3">The sequence shown here is derived from an EMBL/GenBank/DDBJ whole genome shotgun (WGS) entry which is preliminary data.</text>
</comment>
<evidence type="ECO:0000313" key="3">
    <source>
        <dbReference type="EMBL" id="GFJ92867.1"/>
    </source>
</evidence>
<dbReference type="SUPFAM" id="SSF55718">
    <property type="entry name" value="SCP-like"/>
    <property type="match status" value="1"/>
</dbReference>
<keyword evidence="4" id="KW-1185">Reference proteome</keyword>
<reference evidence="3 4" key="1">
    <citation type="submission" date="2020-03" db="EMBL/GenBank/DDBJ databases">
        <title>Whole genome shotgun sequence of Phytohabitans rumicis NBRC 108638.</title>
        <authorList>
            <person name="Komaki H."/>
            <person name="Tamura T."/>
        </authorList>
    </citation>
    <scope>NUCLEOTIDE SEQUENCE [LARGE SCALE GENOMIC DNA]</scope>
    <source>
        <strain evidence="3 4">NBRC 108638</strain>
    </source>
</reference>
<feature type="domain" description="Mycothiol-dependent maleylpyruvate isomerase metal-binding" evidence="2">
    <location>
        <begin position="6"/>
        <end position="142"/>
    </location>
</feature>